<organism evidence="1 2">
    <name type="scientific">Dermatophagoides farinae</name>
    <name type="common">American house dust mite</name>
    <dbReference type="NCBI Taxonomy" id="6954"/>
    <lineage>
        <taxon>Eukaryota</taxon>
        <taxon>Metazoa</taxon>
        <taxon>Ecdysozoa</taxon>
        <taxon>Arthropoda</taxon>
        <taxon>Chelicerata</taxon>
        <taxon>Arachnida</taxon>
        <taxon>Acari</taxon>
        <taxon>Acariformes</taxon>
        <taxon>Sarcoptiformes</taxon>
        <taxon>Astigmata</taxon>
        <taxon>Psoroptidia</taxon>
        <taxon>Analgoidea</taxon>
        <taxon>Pyroglyphidae</taxon>
        <taxon>Dermatophagoidinae</taxon>
        <taxon>Dermatophagoides</taxon>
    </lineage>
</organism>
<accession>A0A922LB17</accession>
<reference evidence="1" key="2">
    <citation type="journal article" date="2022" name="Res Sq">
        <title>Comparative Genomics Reveals Insights into the Divergent Evolution of Astigmatic Mites and Household Pest Adaptations.</title>
        <authorList>
            <person name="Xiong Q."/>
            <person name="Wan A.T.-Y."/>
            <person name="Liu X.-Y."/>
            <person name="Fung C.S.-H."/>
            <person name="Xiao X."/>
            <person name="Malainual N."/>
            <person name="Hou J."/>
            <person name="Wang L."/>
            <person name="Wang M."/>
            <person name="Yang K."/>
            <person name="Cui Y."/>
            <person name="Leung E."/>
            <person name="Nong W."/>
            <person name="Shin S.-K."/>
            <person name="Au S."/>
            <person name="Jeong K.Y."/>
            <person name="Chew F.T."/>
            <person name="Hui J."/>
            <person name="Leung T.F."/>
            <person name="Tungtrongchitr A."/>
            <person name="Zhong N."/>
            <person name="Liu Z."/>
            <person name="Tsui S."/>
        </authorList>
    </citation>
    <scope>NUCLEOTIDE SEQUENCE</scope>
    <source>
        <strain evidence="1">Derf</strain>
        <tissue evidence="1">Whole organism</tissue>
    </source>
</reference>
<keyword evidence="2" id="KW-1185">Reference proteome</keyword>
<proteinExistence type="predicted"/>
<protein>
    <submittedName>
        <fullName evidence="1">Uncharacterized protein</fullName>
    </submittedName>
</protein>
<gene>
    <name evidence="1" type="ORF">DERF_002983</name>
</gene>
<evidence type="ECO:0000313" key="1">
    <source>
        <dbReference type="EMBL" id="KAH9529074.1"/>
    </source>
</evidence>
<dbReference type="EMBL" id="ASGP02000001">
    <property type="protein sequence ID" value="KAH9529074.1"/>
    <property type="molecule type" value="Genomic_DNA"/>
</dbReference>
<sequence>MKFSILSGYNDYLVLITNVNQYFGYLVNILEIESGIKPVGKIRDHIHFGKGKLNGHYDNFYLHDRQLVLDHKDWIDGHMLMVIG</sequence>
<dbReference type="AlphaFoldDB" id="A0A922LB17"/>
<reference evidence="1" key="1">
    <citation type="submission" date="2013-05" db="EMBL/GenBank/DDBJ databases">
        <authorList>
            <person name="Yim A.K.Y."/>
            <person name="Chan T.F."/>
            <person name="Ji K.M."/>
            <person name="Liu X.Y."/>
            <person name="Zhou J.W."/>
            <person name="Li R.Q."/>
            <person name="Yang K.Y."/>
            <person name="Li J."/>
            <person name="Li M."/>
            <person name="Law P.T.W."/>
            <person name="Wu Y.L."/>
            <person name="Cai Z.L."/>
            <person name="Qin H."/>
            <person name="Bao Y."/>
            <person name="Leung R.K.K."/>
            <person name="Ng P.K.S."/>
            <person name="Zou J."/>
            <person name="Zhong X.J."/>
            <person name="Ran P.X."/>
            <person name="Zhong N.S."/>
            <person name="Liu Z.G."/>
            <person name="Tsui S.K.W."/>
        </authorList>
    </citation>
    <scope>NUCLEOTIDE SEQUENCE</scope>
    <source>
        <strain evidence="1">Derf</strain>
        <tissue evidence="1">Whole organism</tissue>
    </source>
</reference>
<evidence type="ECO:0000313" key="2">
    <source>
        <dbReference type="Proteomes" id="UP000790347"/>
    </source>
</evidence>
<name>A0A922LB17_DERFA</name>
<comment type="caution">
    <text evidence="1">The sequence shown here is derived from an EMBL/GenBank/DDBJ whole genome shotgun (WGS) entry which is preliminary data.</text>
</comment>
<dbReference type="Proteomes" id="UP000790347">
    <property type="component" value="Unassembled WGS sequence"/>
</dbReference>